<reference evidence="8" key="2">
    <citation type="journal article" date="2018" name="Nat. Microbiol.">
        <title>Leveraging single-cell genomics to expand the fungal tree of life.</title>
        <authorList>
            <person name="Ahrendt S.R."/>
            <person name="Quandt C.A."/>
            <person name="Ciobanu D."/>
            <person name="Clum A."/>
            <person name="Salamov A."/>
            <person name="Andreopoulos B."/>
            <person name="Cheng J.F."/>
            <person name="Woyke T."/>
            <person name="Pelin A."/>
            <person name="Henrissat B."/>
            <person name="Reynolds N.K."/>
            <person name="Benny G.L."/>
            <person name="Smith M.E."/>
            <person name="James T.Y."/>
            <person name="Grigoriev I.V."/>
        </authorList>
    </citation>
    <scope>NUCLEOTIDE SEQUENCE [LARGE SCALE GENOMIC DNA]</scope>
    <source>
        <strain evidence="8">CSF55</strain>
    </source>
</reference>
<dbReference type="Pfam" id="PF01522">
    <property type="entry name" value="Polysacc_deac_1"/>
    <property type="match status" value="1"/>
</dbReference>
<dbReference type="GO" id="GO:0009272">
    <property type="term" value="P:fungal-type cell wall biogenesis"/>
    <property type="evidence" value="ECO:0007669"/>
    <property type="project" value="UniProtKB-ARBA"/>
</dbReference>
<keyword evidence="1" id="KW-0479">Metal-binding</keyword>
<feature type="chain" id="PRO_5040560107" evidence="3">
    <location>
        <begin position="17"/>
        <end position="265"/>
    </location>
</feature>
<dbReference type="OrthoDB" id="2125469at2759"/>
<name>A0A075AUM8_ROZAC</name>
<accession>A0A075AUM8</accession>
<evidence type="ECO:0000313" key="5">
    <source>
        <dbReference type="EMBL" id="EPZ32222.1"/>
    </source>
</evidence>
<dbReference type="EMBL" id="ML004980">
    <property type="protein sequence ID" value="RKP21170.1"/>
    <property type="molecule type" value="Genomic_DNA"/>
</dbReference>
<dbReference type="AlphaFoldDB" id="A0A075AUM8"/>
<dbReference type="InterPro" id="IPR002509">
    <property type="entry name" value="NODB_dom"/>
</dbReference>
<feature type="signal peptide" evidence="3">
    <location>
        <begin position="1"/>
        <end position="16"/>
    </location>
</feature>
<dbReference type="GO" id="GO:0016020">
    <property type="term" value="C:membrane"/>
    <property type="evidence" value="ECO:0007669"/>
    <property type="project" value="TreeGrafter"/>
</dbReference>
<evidence type="ECO:0000313" key="6">
    <source>
        <dbReference type="EMBL" id="RKP21170.1"/>
    </source>
</evidence>
<dbReference type="PANTHER" id="PTHR10587">
    <property type="entry name" value="GLYCOSYL TRANSFERASE-RELATED"/>
    <property type="match status" value="1"/>
</dbReference>
<reference evidence="6" key="3">
    <citation type="submission" date="2018-08" db="EMBL/GenBank/DDBJ databases">
        <title>Leveraging single-cell genomics to expand the Fungal Tree of Life.</title>
        <authorList>
            <consortium name="DOE Joint Genome Institute"/>
            <person name="Ahrendt S.R."/>
            <person name="Quandt C.A."/>
            <person name="Ciobanu D."/>
            <person name="Clum A."/>
            <person name="Salamov A."/>
            <person name="Andreopoulos B."/>
            <person name="Cheng J.-F."/>
            <person name="Woyke T."/>
            <person name="Pelin A."/>
            <person name="Henrissat B."/>
            <person name="Reynolds N."/>
            <person name="Benny G.L."/>
            <person name="Smith M.E."/>
            <person name="James T.Y."/>
            <person name="Grigoriev I.V."/>
        </authorList>
    </citation>
    <scope>NUCLEOTIDE SEQUENCE</scope>
    <source>
        <strain evidence="6">CSF55</strain>
    </source>
</reference>
<proteinExistence type="predicted"/>
<dbReference type="EMBL" id="KE561167">
    <property type="protein sequence ID" value="EPZ32222.1"/>
    <property type="molecule type" value="Genomic_DNA"/>
</dbReference>
<keyword evidence="7" id="KW-1185">Reference proteome</keyword>
<evidence type="ECO:0000259" key="4">
    <source>
        <dbReference type="PROSITE" id="PS51677"/>
    </source>
</evidence>
<dbReference type="GO" id="GO:0046872">
    <property type="term" value="F:metal ion binding"/>
    <property type="evidence" value="ECO:0007669"/>
    <property type="project" value="UniProtKB-KW"/>
</dbReference>
<evidence type="ECO:0000313" key="7">
    <source>
        <dbReference type="Proteomes" id="UP000030755"/>
    </source>
</evidence>
<feature type="domain" description="NodB homology" evidence="4">
    <location>
        <begin position="54"/>
        <end position="244"/>
    </location>
</feature>
<dbReference type="InterPro" id="IPR011330">
    <property type="entry name" value="Glyco_hydro/deAcase_b/a-brl"/>
</dbReference>
<evidence type="ECO:0000256" key="3">
    <source>
        <dbReference type="SAM" id="SignalP"/>
    </source>
</evidence>
<dbReference type="PANTHER" id="PTHR10587:SF133">
    <property type="entry name" value="CHITIN DEACETYLASE 1-RELATED"/>
    <property type="match status" value="1"/>
</dbReference>
<dbReference type="Proteomes" id="UP000030755">
    <property type="component" value="Unassembled WGS sequence"/>
</dbReference>
<organism evidence="5 7">
    <name type="scientific">Rozella allomycis (strain CSF55)</name>
    <dbReference type="NCBI Taxonomy" id="988480"/>
    <lineage>
        <taxon>Eukaryota</taxon>
        <taxon>Fungi</taxon>
        <taxon>Fungi incertae sedis</taxon>
        <taxon>Cryptomycota</taxon>
        <taxon>Cryptomycota incertae sedis</taxon>
        <taxon>Rozella</taxon>
    </lineage>
</organism>
<dbReference type="OMA" id="HDSHQHT"/>
<protein>
    <submittedName>
        <fullName evidence="5 6">Glycoside hydrolase/deacetylase</fullName>
    </submittedName>
</protein>
<evidence type="ECO:0000256" key="1">
    <source>
        <dbReference type="ARBA" id="ARBA00022723"/>
    </source>
</evidence>
<evidence type="ECO:0000313" key="8">
    <source>
        <dbReference type="Proteomes" id="UP000281549"/>
    </source>
</evidence>
<evidence type="ECO:0000256" key="2">
    <source>
        <dbReference type="ARBA" id="ARBA00022801"/>
    </source>
</evidence>
<dbReference type="Proteomes" id="UP000281549">
    <property type="component" value="Unassembled WGS sequence"/>
</dbReference>
<dbReference type="InterPro" id="IPR050248">
    <property type="entry name" value="Polysacc_deacetylase_ArnD"/>
</dbReference>
<dbReference type="GO" id="GO:0005975">
    <property type="term" value="P:carbohydrate metabolic process"/>
    <property type="evidence" value="ECO:0007669"/>
    <property type="project" value="InterPro"/>
</dbReference>
<gene>
    <name evidence="5" type="ORF">O9G_002574</name>
    <name evidence="6" type="ORF">ROZALSC1DRAFT_27391</name>
</gene>
<dbReference type="Gene3D" id="3.20.20.370">
    <property type="entry name" value="Glycoside hydrolase/deacetylase"/>
    <property type="match status" value="1"/>
</dbReference>
<sequence>MLHSFIFLSLFALAFCTIDLEKALVEAFFNETYPETAESFLPEGVSIRKCTKPDVVALTVDDGPYVSMAELLKTLDLFPDQKLTFFVTGVRYKNTTHNPNNPKLIEQAISKGHDIAHHSYGHQNYVTMPEEMMKQDFQKMDKILSGINGSSKVFRPPFGNINAAVKQYVESFGYQIVSWSADSFDWKIYSGSQPLESLAHVTQGMCNQDIILMHDTHKRSPDVLKSLLTQFAARKLRSVSISECLGDNVVHKYKTNGQQTYVRRP</sequence>
<dbReference type="SUPFAM" id="SSF88713">
    <property type="entry name" value="Glycoside hydrolase/deacetylase"/>
    <property type="match status" value="1"/>
</dbReference>
<dbReference type="CDD" id="cd10917">
    <property type="entry name" value="CE4_NodB_like_6s_7s"/>
    <property type="match status" value="1"/>
</dbReference>
<dbReference type="PROSITE" id="PS51677">
    <property type="entry name" value="NODB"/>
    <property type="match status" value="1"/>
</dbReference>
<dbReference type="STRING" id="988480.A0A075AUM8"/>
<dbReference type="GO" id="GO:0004099">
    <property type="term" value="F:chitin deacetylase activity"/>
    <property type="evidence" value="ECO:0007669"/>
    <property type="project" value="UniProtKB-ARBA"/>
</dbReference>
<dbReference type="HOGENOM" id="CLU_021264_11_1_1"/>
<keyword evidence="3" id="KW-0732">Signal</keyword>
<reference evidence="5 7" key="1">
    <citation type="journal article" date="2013" name="Curr. Biol.">
        <title>Shared signatures of parasitism and phylogenomics unite Cryptomycota and microsporidia.</title>
        <authorList>
            <person name="James T.Y."/>
            <person name="Pelin A."/>
            <person name="Bonen L."/>
            <person name="Ahrendt S."/>
            <person name="Sain D."/>
            <person name="Corradi N."/>
            <person name="Stajich J.E."/>
        </authorList>
    </citation>
    <scope>NUCLEOTIDE SEQUENCE [LARGE SCALE GENOMIC DNA]</scope>
    <source>
        <strain evidence="5 7">CSF55</strain>
        <strain evidence="5 7">CSF55</strain>
    </source>
</reference>
<keyword evidence="2 5" id="KW-0378">Hydrolase</keyword>